<evidence type="ECO:0000313" key="3">
    <source>
        <dbReference type="Proteomes" id="UP001183390"/>
    </source>
</evidence>
<feature type="transmembrane region" description="Helical" evidence="1">
    <location>
        <begin position="21"/>
        <end position="48"/>
    </location>
</feature>
<accession>A0ABU2M3L9</accession>
<sequence>MDGRTDVGNGRRLRPSAVLGDLITAVVPPLLPAALATAAAGAALSAGAATGTAVSPTLPALAVIAFVAGAPISVNAALSVTAAALLGRRADPDGVRRGALRAAPVTLAWLTVLAVPVAAVVLAPAPWVVLSAAVPLLPLLPALLSAVPIAVVTGGAVRRVLPETLTPRRFRALLVGLPSRIRVPEHTDTSPSITAPVPVALLLGTMAVSGVAWSTGISAPVDTDDRTTVHIEAADGSEHLFEVDLAAPDGDARTTARVGDHLVNAHWRTGPAEEGSTLYLRVCPTSDSCGKRTATTSGGLDVTTDGAGSFEVTAQDRGAEVTLITCADPGCTRAVPAADPPSSVTVEVDGPDSMRLVLLSCGDAACPDTAPGDGPERDPEEVPKLALPATTDAIARPGPPAIGPDGIAPCAVPDCASDV</sequence>
<gene>
    <name evidence="2" type="ORF">RM479_00580</name>
</gene>
<proteinExistence type="predicted"/>
<protein>
    <submittedName>
        <fullName evidence="2">Uncharacterized protein</fullName>
    </submittedName>
</protein>
<keyword evidence="3" id="KW-1185">Reference proteome</keyword>
<reference evidence="3" key="1">
    <citation type="submission" date="2023-07" db="EMBL/GenBank/DDBJ databases">
        <title>30 novel species of actinomycetes from the DSMZ collection.</title>
        <authorList>
            <person name="Nouioui I."/>
        </authorList>
    </citation>
    <scope>NUCLEOTIDE SEQUENCE [LARGE SCALE GENOMIC DNA]</scope>
    <source>
        <strain evidence="3">DSM 44743</strain>
    </source>
</reference>
<feature type="transmembrane region" description="Helical" evidence="1">
    <location>
        <begin position="139"/>
        <end position="161"/>
    </location>
</feature>
<feature type="transmembrane region" description="Helical" evidence="1">
    <location>
        <begin position="60"/>
        <end position="86"/>
    </location>
</feature>
<keyword evidence="1" id="KW-1133">Transmembrane helix</keyword>
<keyword evidence="1" id="KW-0812">Transmembrane</keyword>
<name>A0ABU2M3L9_9ACTN</name>
<dbReference type="EMBL" id="JAVREP010000001">
    <property type="protein sequence ID" value="MDT0326906.1"/>
    <property type="molecule type" value="Genomic_DNA"/>
</dbReference>
<evidence type="ECO:0000256" key="1">
    <source>
        <dbReference type="SAM" id="Phobius"/>
    </source>
</evidence>
<feature type="transmembrane region" description="Helical" evidence="1">
    <location>
        <begin position="107"/>
        <end position="127"/>
    </location>
</feature>
<dbReference type="Proteomes" id="UP001183390">
    <property type="component" value="Unassembled WGS sequence"/>
</dbReference>
<dbReference type="RefSeq" id="WP_311509680.1">
    <property type="nucleotide sequence ID" value="NZ_JAVREP010000001.1"/>
</dbReference>
<evidence type="ECO:0000313" key="2">
    <source>
        <dbReference type="EMBL" id="MDT0326906.1"/>
    </source>
</evidence>
<comment type="caution">
    <text evidence="2">The sequence shown here is derived from an EMBL/GenBank/DDBJ whole genome shotgun (WGS) entry which is preliminary data.</text>
</comment>
<keyword evidence="1" id="KW-0472">Membrane</keyword>
<organism evidence="2 3">
    <name type="scientific">Nocardiopsis lambiniae</name>
    <dbReference type="NCBI Taxonomy" id="3075539"/>
    <lineage>
        <taxon>Bacteria</taxon>
        <taxon>Bacillati</taxon>
        <taxon>Actinomycetota</taxon>
        <taxon>Actinomycetes</taxon>
        <taxon>Streptosporangiales</taxon>
        <taxon>Nocardiopsidaceae</taxon>
        <taxon>Nocardiopsis</taxon>
    </lineage>
</organism>